<reference evidence="8 9" key="1">
    <citation type="journal article" date="2016" name="Nat. Commun.">
        <title>Thousands of microbial genomes shed light on interconnected biogeochemical processes in an aquifer system.</title>
        <authorList>
            <person name="Anantharaman K."/>
            <person name="Brown C.T."/>
            <person name="Hug L.A."/>
            <person name="Sharon I."/>
            <person name="Castelle C.J."/>
            <person name="Probst A.J."/>
            <person name="Thomas B.C."/>
            <person name="Singh A."/>
            <person name="Wilkins M.J."/>
            <person name="Karaoz U."/>
            <person name="Brodie E.L."/>
            <person name="Williams K.H."/>
            <person name="Hubbard S.S."/>
            <person name="Banfield J.F."/>
        </authorList>
    </citation>
    <scope>NUCLEOTIDE SEQUENCE [LARGE SCALE GENOMIC DNA]</scope>
</reference>
<dbReference type="InterPro" id="IPR021131">
    <property type="entry name" value="Ribosomal_uL15/eL18"/>
</dbReference>
<keyword evidence="2 4" id="KW-0689">Ribosomal protein</keyword>
<dbReference type="Pfam" id="PF00828">
    <property type="entry name" value="Ribosomal_L27A"/>
    <property type="match status" value="1"/>
</dbReference>
<dbReference type="Proteomes" id="UP000178370">
    <property type="component" value="Unassembled WGS sequence"/>
</dbReference>
<dbReference type="GO" id="GO:0019843">
    <property type="term" value="F:rRNA binding"/>
    <property type="evidence" value="ECO:0007669"/>
    <property type="project" value="UniProtKB-UniRule"/>
</dbReference>
<feature type="compositionally biased region" description="Basic residues" evidence="6">
    <location>
        <begin position="10"/>
        <end position="27"/>
    </location>
</feature>
<dbReference type="EMBL" id="MFKV01000031">
    <property type="protein sequence ID" value="OGG49459.1"/>
    <property type="molecule type" value="Genomic_DNA"/>
</dbReference>
<proteinExistence type="inferred from homology"/>
<comment type="similarity">
    <text evidence="1 4 5">Belongs to the universal ribosomal protein uL15 family.</text>
</comment>
<accession>A0A1F6CJQ2</accession>
<keyword evidence="4" id="KW-0694">RNA-binding</keyword>
<dbReference type="InterPro" id="IPR036227">
    <property type="entry name" value="Ribosomal_uL15/eL18_sf"/>
</dbReference>
<evidence type="ECO:0000256" key="6">
    <source>
        <dbReference type="SAM" id="MobiDB-lite"/>
    </source>
</evidence>
<dbReference type="HAMAP" id="MF_01341">
    <property type="entry name" value="Ribosomal_uL15"/>
    <property type="match status" value="1"/>
</dbReference>
<keyword evidence="3 4" id="KW-0687">Ribonucleoprotein</keyword>
<comment type="subunit">
    <text evidence="4">Part of the 50S ribosomal subunit.</text>
</comment>
<comment type="caution">
    <text evidence="8">The sequence shown here is derived from an EMBL/GenBank/DDBJ whole genome shotgun (WGS) entry which is preliminary data.</text>
</comment>
<evidence type="ECO:0000256" key="4">
    <source>
        <dbReference type="HAMAP-Rule" id="MF_01341"/>
    </source>
</evidence>
<feature type="domain" description="Large ribosomal subunit protein uL15/eL18" evidence="7">
    <location>
        <begin position="78"/>
        <end position="146"/>
    </location>
</feature>
<dbReference type="GO" id="GO:0003735">
    <property type="term" value="F:structural constituent of ribosome"/>
    <property type="evidence" value="ECO:0007669"/>
    <property type="project" value="InterPro"/>
</dbReference>
<evidence type="ECO:0000259" key="7">
    <source>
        <dbReference type="Pfam" id="PF00828"/>
    </source>
</evidence>
<keyword evidence="4" id="KW-0699">rRNA-binding</keyword>
<dbReference type="Gene3D" id="3.100.10.10">
    <property type="match status" value="1"/>
</dbReference>
<evidence type="ECO:0000256" key="2">
    <source>
        <dbReference type="ARBA" id="ARBA00022980"/>
    </source>
</evidence>
<dbReference type="InterPro" id="IPR001196">
    <property type="entry name" value="Ribosomal_uL15_CS"/>
</dbReference>
<dbReference type="SUPFAM" id="SSF52080">
    <property type="entry name" value="Ribosomal proteins L15p and L18e"/>
    <property type="match status" value="1"/>
</dbReference>
<dbReference type="GO" id="GO:0022625">
    <property type="term" value="C:cytosolic large ribosomal subunit"/>
    <property type="evidence" value="ECO:0007669"/>
    <property type="project" value="TreeGrafter"/>
</dbReference>
<name>A0A1F6CJQ2_9BACT</name>
<evidence type="ECO:0000256" key="5">
    <source>
        <dbReference type="RuleBase" id="RU003888"/>
    </source>
</evidence>
<dbReference type="PANTHER" id="PTHR12934">
    <property type="entry name" value="50S RIBOSOMAL PROTEIN L15"/>
    <property type="match status" value="1"/>
</dbReference>
<dbReference type="InterPro" id="IPR030878">
    <property type="entry name" value="Ribosomal_uL15"/>
</dbReference>
<evidence type="ECO:0000256" key="1">
    <source>
        <dbReference type="ARBA" id="ARBA00007320"/>
    </source>
</evidence>
<dbReference type="PROSITE" id="PS00475">
    <property type="entry name" value="RIBOSOMAL_L15"/>
    <property type="match status" value="1"/>
</dbReference>
<dbReference type="PANTHER" id="PTHR12934:SF11">
    <property type="entry name" value="LARGE RIBOSOMAL SUBUNIT PROTEIN UL15M"/>
    <property type="match status" value="1"/>
</dbReference>
<evidence type="ECO:0000313" key="8">
    <source>
        <dbReference type="EMBL" id="OGG49459.1"/>
    </source>
</evidence>
<dbReference type="STRING" id="1798482.A2763_04005"/>
<feature type="region of interest" description="Disordered" evidence="6">
    <location>
        <begin position="1"/>
        <end position="70"/>
    </location>
</feature>
<gene>
    <name evidence="4" type="primary">rplO</name>
    <name evidence="8" type="ORF">A2763_04005</name>
</gene>
<dbReference type="AlphaFoldDB" id="A0A1F6CJQ2"/>
<comment type="function">
    <text evidence="4">Binds to the 23S rRNA.</text>
</comment>
<evidence type="ECO:0000256" key="3">
    <source>
        <dbReference type="ARBA" id="ARBA00023274"/>
    </source>
</evidence>
<protein>
    <recommendedName>
        <fullName evidence="4">Large ribosomal subunit protein uL15</fullName>
    </recommendedName>
</protein>
<organism evidence="8 9">
    <name type="scientific">Candidatus Kaiserbacteria bacterium RIFCSPHIGHO2_01_FULL_54_36</name>
    <dbReference type="NCBI Taxonomy" id="1798482"/>
    <lineage>
        <taxon>Bacteria</taxon>
        <taxon>Candidatus Kaiseribacteriota</taxon>
    </lineage>
</organism>
<evidence type="ECO:0000313" key="9">
    <source>
        <dbReference type="Proteomes" id="UP000178370"/>
    </source>
</evidence>
<feature type="compositionally biased region" description="Basic residues" evidence="6">
    <location>
        <begin position="53"/>
        <end position="65"/>
    </location>
</feature>
<dbReference type="GO" id="GO:0006412">
    <property type="term" value="P:translation"/>
    <property type="evidence" value="ECO:0007669"/>
    <property type="project" value="UniProtKB-UniRule"/>
</dbReference>
<dbReference type="InterPro" id="IPR005749">
    <property type="entry name" value="Ribosomal_uL15_bac-type"/>
</dbReference>
<sequence length="147" mass="15494">MASLNSLKRSGARSKRRVGRGGKRGKTAGRGTKGQNARAGRKKRPEMRDIIKKLPKRRGYGKNRGRTVDGSKPAAVAISLDRLEKLFESGAEVNSHSLADKKAISSRTMPPAKIVGSGSLTKKLSFKGIAVSAAARAAIEKAGGTIA</sequence>